<dbReference type="Gene3D" id="3.40.50.2300">
    <property type="match status" value="1"/>
</dbReference>
<reference evidence="4" key="1">
    <citation type="journal article" date="2019" name="Int. J. Syst. Evol. Microbiol.">
        <title>The Global Catalogue of Microorganisms (GCM) 10K type strain sequencing project: providing services to taxonomists for standard genome sequencing and annotation.</title>
        <authorList>
            <consortium name="The Broad Institute Genomics Platform"/>
            <consortium name="The Broad Institute Genome Sequencing Center for Infectious Disease"/>
            <person name="Wu L."/>
            <person name="Ma J."/>
        </authorList>
    </citation>
    <scope>NUCLEOTIDE SEQUENCE [LARGE SCALE GENOMIC DNA]</scope>
    <source>
        <strain evidence="4">WYCCWR 12678</strain>
    </source>
</reference>
<comment type="caution">
    <text evidence="3">The sequence shown here is derived from an EMBL/GenBank/DDBJ whole genome shotgun (WGS) entry which is preliminary data.</text>
</comment>
<dbReference type="Proteomes" id="UP001596002">
    <property type="component" value="Unassembled WGS sequence"/>
</dbReference>
<accession>A0ABV9Q0Y7</accession>
<evidence type="ECO:0000256" key="1">
    <source>
        <dbReference type="PROSITE-ProRule" id="PRU00169"/>
    </source>
</evidence>
<dbReference type="EMBL" id="JBHSHC010000041">
    <property type="protein sequence ID" value="MFC4767017.1"/>
    <property type="molecule type" value="Genomic_DNA"/>
</dbReference>
<evidence type="ECO:0000259" key="2">
    <source>
        <dbReference type="PROSITE" id="PS50110"/>
    </source>
</evidence>
<dbReference type="SUPFAM" id="SSF52172">
    <property type="entry name" value="CheY-like"/>
    <property type="match status" value="1"/>
</dbReference>
<dbReference type="RefSeq" id="WP_380024905.1">
    <property type="nucleotide sequence ID" value="NZ_JBHSHC010000041.1"/>
</dbReference>
<comment type="caution">
    <text evidence="1">Lacks conserved residue(s) required for the propagation of feature annotation.</text>
</comment>
<proteinExistence type="predicted"/>
<dbReference type="InterPro" id="IPR011006">
    <property type="entry name" value="CheY-like_superfamily"/>
</dbReference>
<dbReference type="PROSITE" id="PS50110">
    <property type="entry name" value="RESPONSE_REGULATORY"/>
    <property type="match status" value="1"/>
</dbReference>
<organism evidence="3 4">
    <name type="scientific">Effusibacillus consociatus</name>
    <dbReference type="NCBI Taxonomy" id="1117041"/>
    <lineage>
        <taxon>Bacteria</taxon>
        <taxon>Bacillati</taxon>
        <taxon>Bacillota</taxon>
        <taxon>Bacilli</taxon>
        <taxon>Bacillales</taxon>
        <taxon>Alicyclobacillaceae</taxon>
        <taxon>Effusibacillus</taxon>
    </lineage>
</organism>
<keyword evidence="4" id="KW-1185">Reference proteome</keyword>
<dbReference type="InterPro" id="IPR001789">
    <property type="entry name" value="Sig_transdc_resp-reg_receiver"/>
</dbReference>
<name>A0ABV9Q0Y7_9BACL</name>
<evidence type="ECO:0000313" key="3">
    <source>
        <dbReference type="EMBL" id="MFC4767017.1"/>
    </source>
</evidence>
<gene>
    <name evidence="3" type="ORF">ACFO8Q_06500</name>
</gene>
<feature type="domain" description="Response regulatory" evidence="2">
    <location>
        <begin position="3"/>
        <end position="47"/>
    </location>
</feature>
<evidence type="ECO:0000313" key="4">
    <source>
        <dbReference type="Proteomes" id="UP001596002"/>
    </source>
</evidence>
<sequence length="47" mass="5455">MKRILIIEDEKKIAEVVQSYLVREGYEVNITHNGKKGFGFMKKSLTI</sequence>
<protein>
    <recommendedName>
        <fullName evidence="2">Response regulatory domain-containing protein</fullName>
    </recommendedName>
</protein>